<organism evidence="2 3">
    <name type="scientific">Methylophaga frappieri (strain ATCC BAA-2434 / DSM 25690 / JAM7)</name>
    <dbReference type="NCBI Taxonomy" id="754477"/>
    <lineage>
        <taxon>Bacteria</taxon>
        <taxon>Pseudomonadati</taxon>
        <taxon>Pseudomonadota</taxon>
        <taxon>Gammaproteobacteria</taxon>
        <taxon>Thiotrichales</taxon>
        <taxon>Piscirickettsiaceae</taxon>
        <taxon>Methylophaga</taxon>
    </lineage>
</organism>
<accession>I1YF62</accession>
<dbReference type="Proteomes" id="UP000009145">
    <property type="component" value="Chromosome"/>
</dbReference>
<keyword evidence="1" id="KW-1133">Transmembrane helix</keyword>
<keyword evidence="1" id="KW-0812">Transmembrane</keyword>
<dbReference type="AlphaFoldDB" id="I1YF62"/>
<evidence type="ECO:0000313" key="3">
    <source>
        <dbReference type="Proteomes" id="UP000009145"/>
    </source>
</evidence>
<dbReference type="PATRIC" id="fig|754477.3.peg.375"/>
<name>I1YF62_METFJ</name>
<dbReference type="STRING" id="754477.Q7C_380"/>
<dbReference type="KEGG" id="mec:Q7C_380"/>
<sequence>MVLTAGFSGFLLSDFQGPQTFAWATGLAFISALIADFMLAPILLRWLKPLPSKQLDPTA</sequence>
<evidence type="ECO:0008006" key="4">
    <source>
        <dbReference type="Google" id="ProtNLM"/>
    </source>
</evidence>
<gene>
    <name evidence="2" type="ordered locus">Q7C_380</name>
</gene>
<feature type="transmembrane region" description="Helical" evidence="1">
    <location>
        <begin position="20"/>
        <end position="44"/>
    </location>
</feature>
<dbReference type="EMBL" id="CP003380">
    <property type="protein sequence ID" value="AFJ01555.1"/>
    <property type="molecule type" value="Genomic_DNA"/>
</dbReference>
<dbReference type="HOGENOM" id="CLU_2955249_0_0_6"/>
<protein>
    <recommendedName>
        <fullName evidence="4">Membrane transport protein MMPL domain-containing protein</fullName>
    </recommendedName>
</protein>
<reference evidence="2 3" key="1">
    <citation type="journal article" date="2012" name="J. Bacteriol.">
        <title>Complete genome sequences of Methylophaga sp. strain JAM1 and Methylophaga sp. strain JAM7.</title>
        <authorList>
            <person name="Villeneuve C."/>
            <person name="Martineau C."/>
            <person name="Mauffrey F."/>
            <person name="Villemur R."/>
        </authorList>
    </citation>
    <scope>NUCLEOTIDE SEQUENCE [LARGE SCALE GENOMIC DNA]</scope>
    <source>
        <strain evidence="2 3">JAM7</strain>
    </source>
</reference>
<evidence type="ECO:0000256" key="1">
    <source>
        <dbReference type="SAM" id="Phobius"/>
    </source>
</evidence>
<keyword evidence="1" id="KW-0472">Membrane</keyword>
<proteinExistence type="predicted"/>
<keyword evidence="3" id="KW-1185">Reference proteome</keyword>
<evidence type="ECO:0000313" key="2">
    <source>
        <dbReference type="EMBL" id="AFJ01555.1"/>
    </source>
</evidence>
<dbReference type="SUPFAM" id="SSF82866">
    <property type="entry name" value="Multidrug efflux transporter AcrB transmembrane domain"/>
    <property type="match status" value="1"/>
</dbReference>